<reference evidence="10" key="3">
    <citation type="submission" date="2022-01" db="EMBL/GenBank/DDBJ databases">
        <title>Collection of gut derived symbiotic bacterial strains cultured from healthy donors.</title>
        <authorList>
            <person name="Lin H."/>
            <person name="Kohout C."/>
            <person name="Waligurski E."/>
            <person name="Pamer E.G."/>
        </authorList>
    </citation>
    <scope>NUCLEOTIDE SEQUENCE</scope>
    <source>
        <strain evidence="10">DFI.6.55</strain>
    </source>
</reference>
<protein>
    <submittedName>
        <fullName evidence="10">Cobyrinate a,c-diamide synthase</fullName>
    </submittedName>
</protein>
<feature type="domain" description="CobB/CobQ-like glutamine amidotransferase" evidence="9">
    <location>
        <begin position="304"/>
        <end position="489"/>
    </location>
</feature>
<dbReference type="NCBIfam" id="NF002204">
    <property type="entry name" value="PRK01077.1"/>
    <property type="match status" value="1"/>
</dbReference>
<keyword evidence="4" id="KW-0067">ATP-binding</keyword>
<evidence type="ECO:0000256" key="6">
    <source>
        <dbReference type="ARBA" id="ARBA00022962"/>
    </source>
</evidence>
<dbReference type="PANTHER" id="PTHR43873">
    <property type="entry name" value="COBYRINATE A,C-DIAMIDE SYNTHASE"/>
    <property type="match status" value="1"/>
</dbReference>
<evidence type="ECO:0000256" key="2">
    <source>
        <dbReference type="ARBA" id="ARBA00022598"/>
    </source>
</evidence>
<evidence type="ECO:0000313" key="10">
    <source>
        <dbReference type="EMBL" id="MCG4744799.1"/>
    </source>
</evidence>
<keyword evidence="2" id="KW-0436">Ligase</keyword>
<dbReference type="PANTHER" id="PTHR43873:SF1">
    <property type="entry name" value="COBYRINATE A,C-DIAMIDE SYNTHASE"/>
    <property type="match status" value="1"/>
</dbReference>
<evidence type="ECO:0000313" key="13">
    <source>
        <dbReference type="Proteomes" id="UP001299608"/>
    </source>
</evidence>
<evidence type="ECO:0000259" key="8">
    <source>
        <dbReference type="Pfam" id="PF01656"/>
    </source>
</evidence>
<gene>
    <name evidence="11" type="ORF">G5B36_14305</name>
    <name evidence="10" type="ORF">L0N08_05190</name>
</gene>
<keyword evidence="3" id="KW-0547">Nucleotide-binding</keyword>
<evidence type="ECO:0000256" key="1">
    <source>
        <dbReference type="ARBA" id="ARBA00001946"/>
    </source>
</evidence>
<name>A0AAW5BPN2_9FIRM</name>
<dbReference type="InterPro" id="IPR002586">
    <property type="entry name" value="CobQ/CobB/MinD/ParA_Nub-bd_dom"/>
</dbReference>
<evidence type="ECO:0000256" key="3">
    <source>
        <dbReference type="ARBA" id="ARBA00022741"/>
    </source>
</evidence>
<dbReference type="Pfam" id="PF01656">
    <property type="entry name" value="CbiA"/>
    <property type="match status" value="1"/>
</dbReference>
<sequence length="515" mass="56195">MAGVMIAAPKSGSGKTMITCGLLKLLDRRGWNPAPFKCGPDYIDGLFHNQVLGLESGNLDSFFEEPDHMREKISHITPGCFVVAEGVMGYFDGLGGISVKGSSWEISQILELPVILVVDAKGASLSLAAQVKGFLEYVPRDEGGKEIKCVSRIGGVLFNRISPMIYGRIKALVEEQLHVPVIGYVPELGFLQVGSRHLGLVLPDEIDGLREQMERLADCMENTVDLDVLAMVCGGKEKMGQSGSGMPGHRTQPGQADSGMTHPAQPGQKDSCSAHTPMPRCGKDRTTSVTHICEKRTDRKFSLGVALDEAFCFYYRDNLDALERAGARLVYFSPLHDKKIPDDLDGLVFGGGYPENHAGELAAGQSMRDSVAAAAARGMPILGECGGYLYLLDTLQGIDGKDYPMAGVLPGRGFKGDRKGRFGYITLSADGILPYMLPGMEIKGHEFHYWDCECRDEEYRMTARKPAGGRSWRCMRTRGNVMAGFPHLYYPSCPGFAARFADRCIVFGRKMGHES</sequence>
<dbReference type="SUPFAM" id="SSF52540">
    <property type="entry name" value="P-loop containing nucleoside triphosphate hydrolases"/>
    <property type="match status" value="1"/>
</dbReference>
<evidence type="ECO:0000256" key="7">
    <source>
        <dbReference type="SAM" id="MobiDB-lite"/>
    </source>
</evidence>
<evidence type="ECO:0000313" key="12">
    <source>
        <dbReference type="Proteomes" id="UP000669239"/>
    </source>
</evidence>
<evidence type="ECO:0000259" key="9">
    <source>
        <dbReference type="Pfam" id="PF07685"/>
    </source>
</evidence>
<evidence type="ECO:0000256" key="5">
    <source>
        <dbReference type="ARBA" id="ARBA00022842"/>
    </source>
</evidence>
<reference evidence="11" key="2">
    <citation type="submission" date="2020-02" db="EMBL/GenBank/DDBJ databases">
        <authorList>
            <person name="Littmann E."/>
            <person name="Sorbara M."/>
        </authorList>
    </citation>
    <scope>NUCLEOTIDE SEQUENCE</scope>
    <source>
        <strain evidence="11">MSK.1.17</strain>
    </source>
</reference>
<reference evidence="11 12" key="1">
    <citation type="journal article" date="2020" name="Cell Host Microbe">
        <title>Functional and Genomic Variation between Human-Derived Isolates of Lachnospiraceae Reveals Inter- and Intra-Species Diversity.</title>
        <authorList>
            <person name="Sorbara M.T."/>
            <person name="Littmann E.R."/>
            <person name="Fontana E."/>
            <person name="Moody T.U."/>
            <person name="Kohout C.E."/>
            <person name="Gjonbalaj M."/>
            <person name="Eaton V."/>
            <person name="Seok R."/>
            <person name="Leiner I.M."/>
            <person name="Pamer E.G."/>
        </authorList>
    </citation>
    <scope>NUCLEOTIDE SEQUENCE [LARGE SCALE GENOMIC DNA]</scope>
    <source>
        <strain evidence="11 12">MSK.1.17</strain>
    </source>
</reference>
<accession>A0AAW5BPN2</accession>
<dbReference type="SUPFAM" id="SSF52317">
    <property type="entry name" value="Class I glutamine amidotransferase-like"/>
    <property type="match status" value="1"/>
</dbReference>
<dbReference type="GO" id="GO:0042242">
    <property type="term" value="F:cobyrinic acid a,c-diamide synthase activity"/>
    <property type="evidence" value="ECO:0007669"/>
    <property type="project" value="InterPro"/>
</dbReference>
<organism evidence="10 13">
    <name type="scientific">Enterocloster aldenensis</name>
    <dbReference type="NCBI Taxonomy" id="358742"/>
    <lineage>
        <taxon>Bacteria</taxon>
        <taxon>Bacillati</taxon>
        <taxon>Bacillota</taxon>
        <taxon>Clostridia</taxon>
        <taxon>Lachnospirales</taxon>
        <taxon>Lachnospiraceae</taxon>
        <taxon>Enterocloster</taxon>
    </lineage>
</organism>
<keyword evidence="12" id="KW-1185">Reference proteome</keyword>
<keyword evidence="5" id="KW-0460">Magnesium</keyword>
<comment type="cofactor">
    <cofactor evidence="1">
        <name>Mg(2+)</name>
        <dbReference type="ChEBI" id="CHEBI:18420"/>
    </cofactor>
</comment>
<comment type="caution">
    <text evidence="10">The sequence shown here is derived from an EMBL/GenBank/DDBJ whole genome shotgun (WGS) entry which is preliminary data.</text>
</comment>
<evidence type="ECO:0000256" key="4">
    <source>
        <dbReference type="ARBA" id="ARBA00022840"/>
    </source>
</evidence>
<dbReference type="RefSeq" id="WP_165641147.1">
    <property type="nucleotide sequence ID" value="NZ_JAAITT010000019.1"/>
</dbReference>
<dbReference type="Gene3D" id="3.40.50.880">
    <property type="match status" value="1"/>
</dbReference>
<feature type="domain" description="CobQ/CobB/MinD/ParA nucleotide binding" evidence="8">
    <location>
        <begin position="4"/>
        <end position="187"/>
    </location>
</feature>
<feature type="region of interest" description="Disordered" evidence="7">
    <location>
        <begin position="239"/>
        <end position="285"/>
    </location>
</feature>
<dbReference type="EMBL" id="JAKNGE010000005">
    <property type="protein sequence ID" value="MCG4744799.1"/>
    <property type="molecule type" value="Genomic_DNA"/>
</dbReference>
<dbReference type="InterPro" id="IPR011698">
    <property type="entry name" value="GATase_3"/>
</dbReference>
<keyword evidence="6" id="KW-0315">Glutamine amidotransferase</keyword>
<dbReference type="Proteomes" id="UP000669239">
    <property type="component" value="Unassembled WGS sequence"/>
</dbReference>
<dbReference type="EMBL" id="JAAITT010000019">
    <property type="protein sequence ID" value="NSJ49863.1"/>
    <property type="molecule type" value="Genomic_DNA"/>
</dbReference>
<dbReference type="Gene3D" id="3.40.50.300">
    <property type="entry name" value="P-loop containing nucleotide triphosphate hydrolases"/>
    <property type="match status" value="2"/>
</dbReference>
<dbReference type="CDD" id="cd03130">
    <property type="entry name" value="GATase1_CobB"/>
    <property type="match status" value="1"/>
</dbReference>
<dbReference type="AlphaFoldDB" id="A0AAW5BPN2"/>
<dbReference type="Pfam" id="PF07685">
    <property type="entry name" value="GATase_3"/>
    <property type="match status" value="1"/>
</dbReference>
<dbReference type="GO" id="GO:0005524">
    <property type="term" value="F:ATP binding"/>
    <property type="evidence" value="ECO:0007669"/>
    <property type="project" value="UniProtKB-KW"/>
</dbReference>
<dbReference type="PROSITE" id="PS51274">
    <property type="entry name" value="GATASE_COBBQ"/>
    <property type="match status" value="1"/>
</dbReference>
<proteinExistence type="predicted"/>
<evidence type="ECO:0000313" key="11">
    <source>
        <dbReference type="EMBL" id="NSJ49863.1"/>
    </source>
</evidence>
<dbReference type="InterPro" id="IPR027417">
    <property type="entry name" value="P-loop_NTPase"/>
</dbReference>
<dbReference type="InterPro" id="IPR029062">
    <property type="entry name" value="Class_I_gatase-like"/>
</dbReference>
<dbReference type="InterPro" id="IPR004484">
    <property type="entry name" value="CbiA/CobB_synth"/>
</dbReference>
<dbReference type="Proteomes" id="UP001299608">
    <property type="component" value="Unassembled WGS sequence"/>
</dbReference>